<organism evidence="4 5">
    <name type="scientific">Candidatus Viridilinea mediisalina</name>
    <dbReference type="NCBI Taxonomy" id="2024553"/>
    <lineage>
        <taxon>Bacteria</taxon>
        <taxon>Bacillati</taxon>
        <taxon>Chloroflexota</taxon>
        <taxon>Chloroflexia</taxon>
        <taxon>Chloroflexales</taxon>
        <taxon>Chloroflexineae</taxon>
        <taxon>Oscillochloridaceae</taxon>
        <taxon>Candidatus Viridilinea</taxon>
    </lineage>
</organism>
<protein>
    <submittedName>
        <fullName evidence="4">Two-component system response regulator</fullName>
    </submittedName>
</protein>
<evidence type="ECO:0000259" key="3">
    <source>
        <dbReference type="PROSITE" id="PS50110"/>
    </source>
</evidence>
<evidence type="ECO:0000256" key="1">
    <source>
        <dbReference type="ARBA" id="ARBA00022553"/>
    </source>
</evidence>
<keyword evidence="5" id="KW-1185">Reference proteome</keyword>
<dbReference type="GO" id="GO:0000160">
    <property type="term" value="P:phosphorelay signal transduction system"/>
    <property type="evidence" value="ECO:0007669"/>
    <property type="project" value="InterPro"/>
</dbReference>
<dbReference type="InterPro" id="IPR001789">
    <property type="entry name" value="Sig_transdc_resp-reg_receiver"/>
</dbReference>
<dbReference type="InterPro" id="IPR050595">
    <property type="entry name" value="Bact_response_regulator"/>
</dbReference>
<dbReference type="SMART" id="SM00448">
    <property type="entry name" value="REC"/>
    <property type="match status" value="1"/>
</dbReference>
<dbReference type="RefSeq" id="WP_097642572.1">
    <property type="nucleotide sequence ID" value="NZ_NQWI01000007.1"/>
</dbReference>
<keyword evidence="1 2" id="KW-0597">Phosphoprotein</keyword>
<dbReference type="EMBL" id="NQWI01000007">
    <property type="protein sequence ID" value="PDW04589.1"/>
    <property type="molecule type" value="Genomic_DNA"/>
</dbReference>
<dbReference type="PROSITE" id="PS50110">
    <property type="entry name" value="RESPONSE_REGULATORY"/>
    <property type="match status" value="1"/>
</dbReference>
<dbReference type="SUPFAM" id="SSF52172">
    <property type="entry name" value="CheY-like"/>
    <property type="match status" value="1"/>
</dbReference>
<dbReference type="AlphaFoldDB" id="A0A2A6RNZ1"/>
<reference evidence="5" key="1">
    <citation type="submission" date="2017-08" db="EMBL/GenBank/DDBJ databases">
        <authorList>
            <person name="Grouzdev D.S."/>
            <person name="Gaisin V.A."/>
            <person name="Rysina M.S."/>
            <person name="Gorlenko V.M."/>
        </authorList>
    </citation>
    <scope>NUCLEOTIDE SEQUENCE [LARGE SCALE GENOMIC DNA]</scope>
    <source>
        <strain evidence="5">Kir15-3F</strain>
    </source>
</reference>
<name>A0A2A6RNZ1_9CHLR</name>
<dbReference type="PANTHER" id="PTHR44591:SF23">
    <property type="entry name" value="CHEY SUBFAMILY"/>
    <property type="match status" value="1"/>
</dbReference>
<comment type="caution">
    <text evidence="4">The sequence shown here is derived from an EMBL/GenBank/DDBJ whole genome shotgun (WGS) entry which is preliminary data.</text>
</comment>
<feature type="modified residue" description="4-aspartylphosphate" evidence="2">
    <location>
        <position position="52"/>
    </location>
</feature>
<dbReference type="PANTHER" id="PTHR44591">
    <property type="entry name" value="STRESS RESPONSE REGULATOR PROTEIN 1"/>
    <property type="match status" value="1"/>
</dbReference>
<accession>A0A2A6RNZ1</accession>
<feature type="domain" description="Response regulatory" evidence="3">
    <location>
        <begin position="3"/>
        <end position="119"/>
    </location>
</feature>
<dbReference type="Proteomes" id="UP000220527">
    <property type="component" value="Unassembled WGS sequence"/>
</dbReference>
<evidence type="ECO:0000313" key="4">
    <source>
        <dbReference type="EMBL" id="PDW04589.1"/>
    </source>
</evidence>
<sequence length="121" mass="13590">MTYILLVEDDTMIRTMVEARLTRAGYEVVCASDGIEALMRVRERLPNLIVLDMGLPKLNGWQTTQRLRARRDSAEVPIIALTAYALDADRERALAAGCNAFEPKPIDFASLLGTIERLLRK</sequence>
<evidence type="ECO:0000313" key="5">
    <source>
        <dbReference type="Proteomes" id="UP000220527"/>
    </source>
</evidence>
<dbReference type="InterPro" id="IPR011006">
    <property type="entry name" value="CheY-like_superfamily"/>
</dbReference>
<evidence type="ECO:0000256" key="2">
    <source>
        <dbReference type="PROSITE-ProRule" id="PRU00169"/>
    </source>
</evidence>
<dbReference type="OrthoDB" id="9802491at2"/>
<proteinExistence type="predicted"/>
<gene>
    <name evidence="4" type="ORF">CJ255_02750</name>
</gene>
<dbReference type="Pfam" id="PF00072">
    <property type="entry name" value="Response_reg"/>
    <property type="match status" value="1"/>
</dbReference>
<dbReference type="Gene3D" id="3.40.50.2300">
    <property type="match status" value="1"/>
</dbReference>